<proteinExistence type="predicted"/>
<name>A0ABU1JQJ6_9PROT</name>
<evidence type="ECO:0000313" key="1">
    <source>
        <dbReference type="EMBL" id="MDR6290891.1"/>
    </source>
</evidence>
<evidence type="ECO:0008006" key="3">
    <source>
        <dbReference type="Google" id="ProtNLM"/>
    </source>
</evidence>
<dbReference type="InterPro" id="IPR009003">
    <property type="entry name" value="Peptidase_S1_PA"/>
</dbReference>
<organism evidence="1 2">
    <name type="scientific">Inquilinus ginsengisoli</name>
    <dbReference type="NCBI Taxonomy" id="363840"/>
    <lineage>
        <taxon>Bacteria</taxon>
        <taxon>Pseudomonadati</taxon>
        <taxon>Pseudomonadota</taxon>
        <taxon>Alphaproteobacteria</taxon>
        <taxon>Rhodospirillales</taxon>
        <taxon>Rhodospirillaceae</taxon>
        <taxon>Inquilinus</taxon>
    </lineage>
</organism>
<dbReference type="EMBL" id="JAVDPW010000005">
    <property type="protein sequence ID" value="MDR6290891.1"/>
    <property type="molecule type" value="Genomic_DNA"/>
</dbReference>
<reference evidence="1 2" key="1">
    <citation type="submission" date="2023-07" db="EMBL/GenBank/DDBJ databases">
        <title>Sorghum-associated microbial communities from plants grown in Nebraska, USA.</title>
        <authorList>
            <person name="Schachtman D."/>
        </authorList>
    </citation>
    <scope>NUCLEOTIDE SEQUENCE [LARGE SCALE GENOMIC DNA]</scope>
    <source>
        <strain evidence="1 2">584</strain>
    </source>
</reference>
<sequence length="226" mass="24226">MPQSMRSVMTELIAFECRDPNNNGKFVGSGTAFWANVNGDMLLLSASHIPWPPPEDSPGQLQFPGVTHEFDISWVAAKGRNSGRALVSSHPTSYRADYCIIDFTHTAPTKAPPGRAFRTSMTPIQLPSSIIAFGFPGGYHPSLTPPVHCAAGKLLEVRQGNGYSSYLVDGSAMDGYSGGPAFVAIDREMVDDLVVGLMSGKPAGEHRRKHGLQNGFVLFGSDGFAK</sequence>
<keyword evidence="2" id="KW-1185">Reference proteome</keyword>
<dbReference type="RefSeq" id="WP_309795670.1">
    <property type="nucleotide sequence ID" value="NZ_JAVDPW010000005.1"/>
</dbReference>
<evidence type="ECO:0000313" key="2">
    <source>
        <dbReference type="Proteomes" id="UP001262410"/>
    </source>
</evidence>
<dbReference type="Proteomes" id="UP001262410">
    <property type="component" value="Unassembled WGS sequence"/>
</dbReference>
<dbReference type="SUPFAM" id="SSF50494">
    <property type="entry name" value="Trypsin-like serine proteases"/>
    <property type="match status" value="1"/>
</dbReference>
<accession>A0ABU1JQJ6</accession>
<protein>
    <recommendedName>
        <fullName evidence="3">Serine protease</fullName>
    </recommendedName>
</protein>
<gene>
    <name evidence="1" type="ORF">E9232_003417</name>
</gene>
<comment type="caution">
    <text evidence="1">The sequence shown here is derived from an EMBL/GenBank/DDBJ whole genome shotgun (WGS) entry which is preliminary data.</text>
</comment>